<evidence type="ECO:0000259" key="3">
    <source>
        <dbReference type="Pfam" id="PF01855"/>
    </source>
</evidence>
<dbReference type="Proteomes" id="UP000030675">
    <property type="component" value="Unassembled WGS sequence"/>
</dbReference>
<accession>X0NYP6</accession>
<evidence type="ECO:0000313" key="5">
    <source>
        <dbReference type="EMBL" id="GAD29474.1"/>
    </source>
</evidence>
<dbReference type="NCBIfam" id="TIGR03710">
    <property type="entry name" value="OAFO_sf"/>
    <property type="match status" value="1"/>
</dbReference>
<dbReference type="HOGENOM" id="CLU_017038_1_0_6"/>
<organism evidence="5 6">
    <name type="scientific">Photobacterium leiognathi lrivu.4.1</name>
    <dbReference type="NCBI Taxonomy" id="1248232"/>
    <lineage>
        <taxon>Bacteria</taxon>
        <taxon>Pseudomonadati</taxon>
        <taxon>Pseudomonadota</taxon>
        <taxon>Gammaproteobacteria</taxon>
        <taxon>Vibrionales</taxon>
        <taxon>Vibrionaceae</taxon>
        <taxon>Photobacterium</taxon>
    </lineage>
</organism>
<dbReference type="Gene3D" id="3.40.50.920">
    <property type="match status" value="1"/>
</dbReference>
<dbReference type="AlphaFoldDB" id="X0NYP6"/>
<dbReference type="Gene3D" id="3.40.920.10">
    <property type="entry name" value="Pyruvate-ferredoxin oxidoreductase, PFOR, domain III"/>
    <property type="match status" value="1"/>
</dbReference>
<keyword evidence="1" id="KW-0560">Oxidoreductase</keyword>
<dbReference type="SUPFAM" id="SSF52922">
    <property type="entry name" value="TK C-terminal domain-like"/>
    <property type="match status" value="1"/>
</dbReference>
<dbReference type="eggNOG" id="COG1014">
    <property type="taxonomic scope" value="Bacteria"/>
</dbReference>
<protein>
    <submittedName>
        <fullName evidence="5">2-oxoglutarate ferredoxin oxidoreductase alpha subunit</fullName>
    </submittedName>
</protein>
<dbReference type="PANTHER" id="PTHR32154">
    <property type="entry name" value="PYRUVATE-FLAVODOXIN OXIDOREDUCTASE-RELATED"/>
    <property type="match status" value="1"/>
</dbReference>
<evidence type="ECO:0000259" key="4">
    <source>
        <dbReference type="Pfam" id="PF17147"/>
    </source>
</evidence>
<feature type="domain" description="Pyruvate:ferredoxin oxidoreductase core" evidence="4">
    <location>
        <begin position="516"/>
        <end position="605"/>
    </location>
</feature>
<dbReference type="CDD" id="cd07034">
    <property type="entry name" value="TPP_PYR_PFOR_IOR-alpha_like"/>
    <property type="match status" value="1"/>
</dbReference>
<feature type="domain" description="Pyruvate/ketoisovalerate oxidoreductase catalytic" evidence="2">
    <location>
        <begin position="24"/>
        <end position="213"/>
    </location>
</feature>
<dbReference type="InterPro" id="IPR019752">
    <property type="entry name" value="Pyrv/ketoisovalerate_OxRed_cat"/>
</dbReference>
<dbReference type="Pfam" id="PF01558">
    <property type="entry name" value="POR"/>
    <property type="match status" value="1"/>
</dbReference>
<evidence type="ECO:0000259" key="2">
    <source>
        <dbReference type="Pfam" id="PF01558"/>
    </source>
</evidence>
<dbReference type="InterPro" id="IPR002880">
    <property type="entry name" value="Pyrv_Fd/Flavodoxin_OxRdtase_N"/>
</dbReference>
<evidence type="ECO:0000313" key="6">
    <source>
        <dbReference type="Proteomes" id="UP000030675"/>
    </source>
</evidence>
<dbReference type="InterPro" id="IPR050722">
    <property type="entry name" value="Pyruvate:ferred/Flavod_OxRd"/>
</dbReference>
<feature type="domain" description="Pyruvate flavodoxin/ferredoxin oxidoreductase pyrimidine binding" evidence="3">
    <location>
        <begin position="262"/>
        <end position="472"/>
    </location>
</feature>
<dbReference type="FunFam" id="3.40.50.970:FF:000022">
    <property type="entry name" value="2-oxoglutarate ferredoxin oxidoreductase alpha subunit"/>
    <property type="match status" value="1"/>
</dbReference>
<dbReference type="InterPro" id="IPR033412">
    <property type="entry name" value="PFOR_II"/>
</dbReference>
<dbReference type="PANTHER" id="PTHR32154:SF20">
    <property type="entry name" value="2-OXOGLUTARATE OXIDOREDUCTASE SUBUNIT KORA"/>
    <property type="match status" value="1"/>
</dbReference>
<name>X0NYP6_PHOLE</name>
<reference evidence="6" key="1">
    <citation type="submission" date="2012-12" db="EMBL/GenBank/DDBJ databases">
        <title>Genome Sequence of Photobacterium leiognathi lrivu.4.1.</title>
        <authorList>
            <person name="Urbanczyk H."/>
            <person name="Ogura Y."/>
            <person name="Hayashi T."/>
            <person name="Dunlap P.V."/>
        </authorList>
    </citation>
    <scope>NUCLEOTIDE SEQUENCE [LARGE SCALE GENOMIC DNA]</scope>
    <source>
        <strain evidence="6">lrivu.4.1</strain>
    </source>
</reference>
<dbReference type="Gene3D" id="3.40.50.970">
    <property type="match status" value="1"/>
</dbReference>
<dbReference type="SUPFAM" id="SSF53323">
    <property type="entry name" value="Pyruvate-ferredoxin oxidoreductase, PFOR, domain III"/>
    <property type="match status" value="1"/>
</dbReference>
<gene>
    <name evidence="5" type="ORF">PLEI_1124</name>
</gene>
<dbReference type="InterPro" id="IPR009014">
    <property type="entry name" value="Transketo_C/PFOR_II"/>
</dbReference>
<dbReference type="InterPro" id="IPR029061">
    <property type="entry name" value="THDP-binding"/>
</dbReference>
<sequence>MNYSSPSSKQSLDSEVIRFAGDSGDGIQFTGNRFSSSVSLFGNSLVTLPDYPAEIRAPAGTVSGVSSFQLQFADHDVYTPGDQCGVLIAMNAAALKKNIADLKVGGLLIVDKAGFRDSLIKLAGYDANPLIDGSLKAYRIIAEDFTQLTLHSLEGLGLPGKVARRCKNCFMLGIALWIFSQTLEEAENWIKDQFSEQPQIISANISALRSGYNYADTTEIFGESWQVGKANIEPGRYRSVSGNEALSLGLITASFVADKPLFLGSYPITPASDILHQLAKYQQFGVTTFQAEDEIAAAAAGAALGASYTGALGVTTTSGPGLCLKSEMINLAVMTELPLVVVDVQRGGPSTGLPTKTEQSDLLFALYGRNGDSPLPVIAASSPGDCYAMAIEASRLATTFMTPVVLLTDGYIANGTEPWKVPSEEEIPWWDKPEVSVVGSYYPYLRDHDTLAREWVVPGTEGKQHRIGGLEKKSITGEVCYEPNNHQKMSDERALKISNISRFIPNQALLGSELDELLVISWGGTLGSVKTAVNELREHGYSVAHTHLQYINPLPSNFSELLNNFNHILVVELNNGQLKQYVQSQVPITIEGFAKIDGTPFKVEELTTAIKKTLKEIETGVERVES</sequence>
<dbReference type="Pfam" id="PF17147">
    <property type="entry name" value="PFOR_II"/>
    <property type="match status" value="1"/>
</dbReference>
<dbReference type="GO" id="GO:0016903">
    <property type="term" value="F:oxidoreductase activity, acting on the aldehyde or oxo group of donors"/>
    <property type="evidence" value="ECO:0007669"/>
    <property type="project" value="InterPro"/>
</dbReference>
<dbReference type="GO" id="GO:0006979">
    <property type="term" value="P:response to oxidative stress"/>
    <property type="evidence" value="ECO:0007669"/>
    <property type="project" value="TreeGrafter"/>
</dbReference>
<dbReference type="InterPro" id="IPR002869">
    <property type="entry name" value="Pyrv_flavodox_OxRed_cen"/>
</dbReference>
<evidence type="ECO:0000256" key="1">
    <source>
        <dbReference type="ARBA" id="ARBA00023002"/>
    </source>
</evidence>
<dbReference type="EMBL" id="DF196810">
    <property type="protein sequence ID" value="GAD29474.1"/>
    <property type="molecule type" value="Genomic_DNA"/>
</dbReference>
<dbReference type="SUPFAM" id="SSF52518">
    <property type="entry name" value="Thiamin diphosphate-binding fold (THDP-binding)"/>
    <property type="match status" value="1"/>
</dbReference>
<dbReference type="InterPro" id="IPR022367">
    <property type="entry name" value="2-oxoacid/accept_OxRdtase_asu"/>
</dbReference>
<proteinExistence type="predicted"/>
<dbReference type="eggNOG" id="COG0674">
    <property type="taxonomic scope" value="Bacteria"/>
</dbReference>
<dbReference type="Pfam" id="PF01855">
    <property type="entry name" value="POR_N"/>
    <property type="match status" value="1"/>
</dbReference>